<gene>
    <name evidence="3" type="ORF">C8035_v010739</name>
</gene>
<dbReference type="PANTHER" id="PTHR42044">
    <property type="entry name" value="DUF676 DOMAIN-CONTAINING PROTEIN-RELATED"/>
    <property type="match status" value="1"/>
</dbReference>
<dbReference type="InterPro" id="IPR029058">
    <property type="entry name" value="AB_hydrolase_fold"/>
</dbReference>
<keyword evidence="4" id="KW-1185">Reference proteome</keyword>
<feature type="region of interest" description="Disordered" evidence="1">
    <location>
        <begin position="13"/>
        <end position="32"/>
    </location>
</feature>
<keyword evidence="2" id="KW-1133">Transmembrane helix</keyword>
<dbReference type="SUPFAM" id="SSF53474">
    <property type="entry name" value="alpha/beta-Hydrolases"/>
    <property type="match status" value="1"/>
</dbReference>
<accession>A0A4R8QFW0</accession>
<reference evidence="3 4" key="1">
    <citation type="submission" date="2018-11" db="EMBL/GenBank/DDBJ databases">
        <title>Genome sequence and assembly of Colletotrichum spinosum.</title>
        <authorList>
            <person name="Gan P."/>
            <person name="Shirasu K."/>
        </authorList>
    </citation>
    <scope>NUCLEOTIDE SEQUENCE [LARGE SCALE GENOMIC DNA]</scope>
    <source>
        <strain evidence="3 4">CBS 515.97</strain>
    </source>
</reference>
<comment type="caution">
    <text evidence="3">The sequence shown here is derived from an EMBL/GenBank/DDBJ whole genome shotgun (WGS) entry which is preliminary data.</text>
</comment>
<organism evidence="3 4">
    <name type="scientific">Colletotrichum spinosum</name>
    <dbReference type="NCBI Taxonomy" id="1347390"/>
    <lineage>
        <taxon>Eukaryota</taxon>
        <taxon>Fungi</taxon>
        <taxon>Dikarya</taxon>
        <taxon>Ascomycota</taxon>
        <taxon>Pezizomycotina</taxon>
        <taxon>Sordariomycetes</taxon>
        <taxon>Hypocreomycetidae</taxon>
        <taxon>Glomerellales</taxon>
        <taxon>Glomerellaceae</taxon>
        <taxon>Colletotrichum</taxon>
        <taxon>Colletotrichum orbiculare species complex</taxon>
    </lineage>
</organism>
<feature type="transmembrane region" description="Helical" evidence="2">
    <location>
        <begin position="62"/>
        <end position="80"/>
    </location>
</feature>
<dbReference type="PANTHER" id="PTHR42044:SF2">
    <property type="entry name" value="DUF676 DOMAIN-CONTAINING PROTEIN"/>
    <property type="match status" value="1"/>
</dbReference>
<name>A0A4R8QFW0_9PEZI</name>
<evidence type="ECO:0000313" key="3">
    <source>
        <dbReference type="EMBL" id="TDZ34285.1"/>
    </source>
</evidence>
<dbReference type="Proteomes" id="UP000295083">
    <property type="component" value="Unassembled WGS sequence"/>
</dbReference>
<feature type="transmembrane region" description="Helical" evidence="2">
    <location>
        <begin position="163"/>
        <end position="185"/>
    </location>
</feature>
<keyword evidence="2" id="KW-0472">Membrane</keyword>
<protein>
    <submittedName>
        <fullName evidence="3">Uncharacterized protein</fullName>
    </submittedName>
</protein>
<dbReference type="EMBL" id="QAPG01000055">
    <property type="protein sequence ID" value="TDZ34285.1"/>
    <property type="molecule type" value="Genomic_DNA"/>
</dbReference>
<evidence type="ECO:0000256" key="2">
    <source>
        <dbReference type="SAM" id="Phobius"/>
    </source>
</evidence>
<proteinExistence type="predicted"/>
<keyword evidence="2" id="KW-0812">Transmembrane</keyword>
<evidence type="ECO:0000313" key="4">
    <source>
        <dbReference type="Proteomes" id="UP000295083"/>
    </source>
</evidence>
<evidence type="ECO:0000256" key="1">
    <source>
        <dbReference type="SAM" id="MobiDB-lite"/>
    </source>
</evidence>
<dbReference type="AlphaFoldDB" id="A0A4R8QFW0"/>
<sequence>MPLLRPQVTFQLQSTPEQQGQDLAELPVTTNSPDGDKTHHIVKVVRPEYQTASPLQLLRDDLKAFLGLTLTLPFIVLPLWHPHRRNVRYPQLDKAWMPQWLMGGYVDNAVTAFQTMLQGMFDSHYMSGEMDELYPSIGNLICLAAHTVLIFTQTFFLVSLPFLAMFPATIVVPYILGFVALNYMVCFPLNAGASKGVLRSQEKSWEEAREWDCVRAPNQYDEEWLYLNGVSVGKHWMQGNLNRLARTFRRPVTGVHNATSGIIFDLIQCLLERCFYYGSKDTRECYALIATALANEDKKRVVLIVHSQGGIESSIIVDWLLSHASRDSLKKLEIYTFGNAANHYNNPVDQSGNPVIGHVEHYGNKHDFVARWGVLGFKDLIREQDRQLMDRESDEGRSHAGEVVRVLKESRLRVRDTVRHLKQAPQLLNDAIMGFEKRHYTFYGTTFTNPVNGHLLNQHYLDSLFPLNEDLTAVKAESQKWHQHSHLWKYINGQSPQMVNGE</sequence>